<organism evidence="1 2">
    <name type="scientific">Daphnia pulex</name>
    <name type="common">Water flea</name>
    <dbReference type="NCBI Taxonomy" id="6669"/>
    <lineage>
        <taxon>Eukaryota</taxon>
        <taxon>Metazoa</taxon>
        <taxon>Ecdysozoa</taxon>
        <taxon>Arthropoda</taxon>
        <taxon>Crustacea</taxon>
        <taxon>Branchiopoda</taxon>
        <taxon>Diplostraca</taxon>
        <taxon>Cladocera</taxon>
        <taxon>Anomopoda</taxon>
        <taxon>Daphniidae</taxon>
        <taxon>Daphnia</taxon>
    </lineage>
</organism>
<keyword evidence="2" id="KW-1185">Reference proteome</keyword>
<gene>
    <name evidence="1" type="ORF">DAPPUDRAFT_114334</name>
</gene>
<reference evidence="1 2" key="1">
    <citation type="journal article" date="2011" name="Science">
        <title>The ecoresponsive genome of Daphnia pulex.</title>
        <authorList>
            <person name="Colbourne J.K."/>
            <person name="Pfrender M.E."/>
            <person name="Gilbert D."/>
            <person name="Thomas W.K."/>
            <person name="Tucker A."/>
            <person name="Oakley T.H."/>
            <person name="Tokishita S."/>
            <person name="Aerts A."/>
            <person name="Arnold G.J."/>
            <person name="Basu M.K."/>
            <person name="Bauer D.J."/>
            <person name="Caceres C.E."/>
            <person name="Carmel L."/>
            <person name="Casola C."/>
            <person name="Choi J.H."/>
            <person name="Detter J.C."/>
            <person name="Dong Q."/>
            <person name="Dusheyko S."/>
            <person name="Eads B.D."/>
            <person name="Frohlich T."/>
            <person name="Geiler-Samerotte K.A."/>
            <person name="Gerlach D."/>
            <person name="Hatcher P."/>
            <person name="Jogdeo S."/>
            <person name="Krijgsveld J."/>
            <person name="Kriventseva E.V."/>
            <person name="Kultz D."/>
            <person name="Laforsch C."/>
            <person name="Lindquist E."/>
            <person name="Lopez J."/>
            <person name="Manak J.R."/>
            <person name="Muller J."/>
            <person name="Pangilinan J."/>
            <person name="Patwardhan R.P."/>
            <person name="Pitluck S."/>
            <person name="Pritham E.J."/>
            <person name="Rechtsteiner A."/>
            <person name="Rho M."/>
            <person name="Rogozin I.B."/>
            <person name="Sakarya O."/>
            <person name="Salamov A."/>
            <person name="Schaack S."/>
            <person name="Shapiro H."/>
            <person name="Shiga Y."/>
            <person name="Skalitzky C."/>
            <person name="Smith Z."/>
            <person name="Souvorov A."/>
            <person name="Sung W."/>
            <person name="Tang Z."/>
            <person name="Tsuchiya D."/>
            <person name="Tu H."/>
            <person name="Vos H."/>
            <person name="Wang M."/>
            <person name="Wolf Y.I."/>
            <person name="Yamagata H."/>
            <person name="Yamada T."/>
            <person name="Ye Y."/>
            <person name="Shaw J.R."/>
            <person name="Andrews J."/>
            <person name="Crease T.J."/>
            <person name="Tang H."/>
            <person name="Lucas S.M."/>
            <person name="Robertson H.M."/>
            <person name="Bork P."/>
            <person name="Koonin E.V."/>
            <person name="Zdobnov E.M."/>
            <person name="Grigoriev I.V."/>
            <person name="Lynch M."/>
            <person name="Boore J.L."/>
        </authorList>
    </citation>
    <scope>NUCLEOTIDE SEQUENCE [LARGE SCALE GENOMIC DNA]</scope>
</reference>
<proteinExistence type="predicted"/>
<sequence>MPGITDVSFLQMKRNNTLFNYTAKNLAQGIFFGRRECPFERRAIHSARPDYRAGQRYSNSSYGKPYSGQNIPTPVNETVIRNPSCPMTCLIKRMAEYRKAKNTSIELNSASDHSVHPRCDARLDTEFTISPIDVLEQQIIVTPGSEENGDQTSYFARPVPIVESSLEDASESDKTNSGVGGWEYHEALKKRPKKDPCQAIAWQQSGQNYHIVKNHICQNEHHKKIRMATLASIAEPLLLKAVKANLGATLPGFHAIAAAGKRLLLAEEKNADVISFSPPVCLLYVFMSEKRETIDYVKILKAILTLLDHQTAVEEVVTDFERSTWRAFEQPGIWSPEPWSVFFQIIRTNNDAEGWYNKLNKKGKGAGLHFYKLVQMLYLESEFVEVENLI</sequence>
<dbReference type="EMBL" id="GL732650">
    <property type="protein sequence ID" value="EFX68698.1"/>
    <property type="molecule type" value="Genomic_DNA"/>
</dbReference>
<protein>
    <submittedName>
        <fullName evidence="1">Uncharacterized protein</fullName>
    </submittedName>
</protein>
<dbReference type="InParanoid" id="E9HHV6"/>
<dbReference type="Proteomes" id="UP000000305">
    <property type="component" value="Unassembled WGS sequence"/>
</dbReference>
<evidence type="ECO:0000313" key="1">
    <source>
        <dbReference type="EMBL" id="EFX68698.1"/>
    </source>
</evidence>
<dbReference type="OrthoDB" id="10029846at2759"/>
<name>E9HHV6_DAPPU</name>
<accession>E9HHV6</accession>
<dbReference type="AlphaFoldDB" id="E9HHV6"/>
<dbReference type="PhylomeDB" id="E9HHV6"/>
<evidence type="ECO:0000313" key="2">
    <source>
        <dbReference type="Proteomes" id="UP000000305"/>
    </source>
</evidence>
<dbReference type="KEGG" id="dpx:DAPPUDRAFT_114334"/>
<dbReference type="HOGENOM" id="CLU_708358_0_0_1"/>